<feature type="non-terminal residue" evidence="2">
    <location>
        <position position="177"/>
    </location>
</feature>
<keyword evidence="3" id="KW-1185">Reference proteome</keyword>
<comment type="caution">
    <text evidence="2">The sequence shown here is derived from an EMBL/GenBank/DDBJ whole genome shotgun (WGS) entry which is preliminary data.</text>
</comment>
<dbReference type="EMBL" id="CYRY02009745">
    <property type="protein sequence ID" value="VCW78007.1"/>
    <property type="molecule type" value="Genomic_DNA"/>
</dbReference>
<sequence length="177" mass="18424">METAGEGTAQPRRAGGLMSTTAAPAPVGQGGWRLDPWARSALLCSSPLCVAGSGPVAQGLEEPAVWGSGGGPRTRRRHVSGQGCQARFGPSHSKEVLRTCLGLICGYRERVCHSGRVCTRKRREGRGARVTEPEGALLGSAGPCFPSPCPSSLAHGWGRRKTRLVSHLVRVGSGSCG</sequence>
<accession>A0A9X9LP08</accession>
<gene>
    <name evidence="2" type="ORF">BN2614_LOCUS1</name>
</gene>
<protein>
    <submittedName>
        <fullName evidence="2">Uncharacterized protein</fullName>
    </submittedName>
</protein>
<reference evidence="2 3" key="1">
    <citation type="submission" date="2018-10" db="EMBL/GenBank/DDBJ databases">
        <authorList>
            <person name="Ekblom R."/>
            <person name="Jareborg N."/>
        </authorList>
    </citation>
    <scope>NUCLEOTIDE SEQUENCE [LARGE SCALE GENOMIC DNA]</scope>
    <source>
        <tissue evidence="2">Muscle</tissue>
    </source>
</reference>
<name>A0A9X9LP08_GULGU</name>
<evidence type="ECO:0000256" key="1">
    <source>
        <dbReference type="SAM" id="MobiDB-lite"/>
    </source>
</evidence>
<evidence type="ECO:0000313" key="2">
    <source>
        <dbReference type="EMBL" id="VCW78007.1"/>
    </source>
</evidence>
<dbReference type="AlphaFoldDB" id="A0A9X9LP08"/>
<dbReference type="Proteomes" id="UP000269945">
    <property type="component" value="Unassembled WGS sequence"/>
</dbReference>
<organism evidence="2 3">
    <name type="scientific">Gulo gulo</name>
    <name type="common">Wolverine</name>
    <name type="synonym">Gluton</name>
    <dbReference type="NCBI Taxonomy" id="48420"/>
    <lineage>
        <taxon>Eukaryota</taxon>
        <taxon>Metazoa</taxon>
        <taxon>Chordata</taxon>
        <taxon>Craniata</taxon>
        <taxon>Vertebrata</taxon>
        <taxon>Euteleostomi</taxon>
        <taxon>Mammalia</taxon>
        <taxon>Eutheria</taxon>
        <taxon>Laurasiatheria</taxon>
        <taxon>Carnivora</taxon>
        <taxon>Caniformia</taxon>
        <taxon>Musteloidea</taxon>
        <taxon>Mustelidae</taxon>
        <taxon>Guloninae</taxon>
        <taxon>Gulo</taxon>
    </lineage>
</organism>
<feature type="region of interest" description="Disordered" evidence="1">
    <location>
        <begin position="1"/>
        <end position="28"/>
    </location>
</feature>
<proteinExistence type="predicted"/>
<evidence type="ECO:0000313" key="3">
    <source>
        <dbReference type="Proteomes" id="UP000269945"/>
    </source>
</evidence>